<keyword evidence="1" id="KW-0378">Hydrolase</keyword>
<dbReference type="GO" id="GO:0090729">
    <property type="term" value="F:toxin activity"/>
    <property type="evidence" value="ECO:0007669"/>
    <property type="project" value="UniProtKB-KW"/>
</dbReference>
<gene>
    <name evidence="2" type="ORF">URODEC1_LOCUS63851</name>
</gene>
<dbReference type="Pfam" id="PF00161">
    <property type="entry name" value="RIP"/>
    <property type="match status" value="1"/>
</dbReference>
<reference evidence="2" key="1">
    <citation type="submission" date="2024-10" db="EMBL/GenBank/DDBJ databases">
        <authorList>
            <person name="Ryan C."/>
        </authorList>
    </citation>
    <scope>NUCLEOTIDE SEQUENCE [LARGE SCALE GENOMIC DNA]</scope>
</reference>
<evidence type="ECO:0000313" key="3">
    <source>
        <dbReference type="Proteomes" id="UP001497457"/>
    </source>
</evidence>
<dbReference type="InterPro" id="IPR016138">
    <property type="entry name" value="Ribosome_inactivat_prot_sub1"/>
</dbReference>
<name>A0ABC9BBH4_9POAL</name>
<evidence type="ECO:0000313" key="2">
    <source>
        <dbReference type="EMBL" id="CAL4998474.1"/>
    </source>
</evidence>
<sequence length="352" mass="38767">MPYEHQSCSKFENCYLNLLRLLNQVFGNIETSGEVHQSGTPCLYIYTHVSQPRLTFIQLAMAAQKFAPSQEVTFNVRTDSYTTFISTLRDALAGKNPDKVKDRPVLAKQTGETVQPPRWIYVVLKGDNGAAPKVGIRSDNAYIVGFANRPKGSTEDVWYQLSPKNSTQLFKDAKMLGFNGHYSTLVGGQGVKDLPTLELGMERTVEAATVLWNYKQDKLGDAAPDTTAVSIDSLAADPQKDLKRKLALLAVTLCEAARLDPVRAVIDGGWKKASVSITDKEVSYIGDWSDLSSAMLAWKADNYKNDKTHFSKFSGIGIVDGNGAVAVVRLLLNKPPKKGLFAWLMSTCWGCF</sequence>
<keyword evidence="1" id="KW-0652">Protein synthesis inhibitor</keyword>
<comment type="similarity">
    <text evidence="1">Belongs to the ribosome-inactivating protein family.</text>
</comment>
<keyword evidence="3" id="KW-1185">Reference proteome</keyword>
<dbReference type="GO" id="GO:0030598">
    <property type="term" value="F:rRNA N-glycosylase activity"/>
    <property type="evidence" value="ECO:0007669"/>
    <property type="project" value="UniProtKB-EC"/>
</dbReference>
<dbReference type="GO" id="GO:0006952">
    <property type="term" value="P:defense response"/>
    <property type="evidence" value="ECO:0007669"/>
    <property type="project" value="UniProtKB-KW"/>
</dbReference>
<keyword evidence="1" id="KW-0611">Plant defense</keyword>
<dbReference type="PANTHER" id="PTHR33453">
    <property type="match status" value="1"/>
</dbReference>
<dbReference type="InterPro" id="IPR001574">
    <property type="entry name" value="Ribosome_inactivat_prot"/>
</dbReference>
<dbReference type="Proteomes" id="UP001497457">
    <property type="component" value="Chromosome 25rd"/>
</dbReference>
<keyword evidence="1" id="KW-0800">Toxin</keyword>
<dbReference type="SUPFAM" id="SSF56371">
    <property type="entry name" value="Ribosome inactivating proteins (RIP)"/>
    <property type="match status" value="1"/>
</dbReference>
<proteinExistence type="inferred from homology"/>
<comment type="catalytic activity">
    <reaction evidence="1">
        <text>Endohydrolysis of the N-glycosidic bond at one specific adenosine on the 28S rRNA.</text>
        <dbReference type="EC" id="3.2.2.22"/>
    </reaction>
</comment>
<dbReference type="PRINTS" id="PR00396">
    <property type="entry name" value="SHIGARICIN"/>
</dbReference>
<dbReference type="PANTHER" id="PTHR33453:SF44">
    <property type="entry name" value="RRNA N-GLYCOSYLASE"/>
    <property type="match status" value="1"/>
</dbReference>
<dbReference type="InterPro" id="IPR017989">
    <property type="entry name" value="Ribosome_inactivat_1/2"/>
</dbReference>
<organism evidence="2 3">
    <name type="scientific">Urochloa decumbens</name>
    <dbReference type="NCBI Taxonomy" id="240449"/>
    <lineage>
        <taxon>Eukaryota</taxon>
        <taxon>Viridiplantae</taxon>
        <taxon>Streptophyta</taxon>
        <taxon>Embryophyta</taxon>
        <taxon>Tracheophyta</taxon>
        <taxon>Spermatophyta</taxon>
        <taxon>Magnoliopsida</taxon>
        <taxon>Liliopsida</taxon>
        <taxon>Poales</taxon>
        <taxon>Poaceae</taxon>
        <taxon>PACMAD clade</taxon>
        <taxon>Panicoideae</taxon>
        <taxon>Panicodae</taxon>
        <taxon>Paniceae</taxon>
        <taxon>Melinidinae</taxon>
        <taxon>Urochloa</taxon>
    </lineage>
</organism>
<dbReference type="GO" id="GO:0017148">
    <property type="term" value="P:negative regulation of translation"/>
    <property type="evidence" value="ECO:0007669"/>
    <property type="project" value="UniProtKB-KW"/>
</dbReference>
<dbReference type="InterPro" id="IPR036041">
    <property type="entry name" value="Ribosome-inact_prot_sf"/>
</dbReference>
<evidence type="ECO:0000256" key="1">
    <source>
        <dbReference type="RuleBase" id="RU004915"/>
    </source>
</evidence>
<accession>A0ABC9BBH4</accession>
<protein>
    <recommendedName>
        <fullName evidence="1">rRNA N-glycosylase</fullName>
        <ecNumber evidence="1">3.2.2.22</ecNumber>
    </recommendedName>
</protein>
<dbReference type="EC" id="3.2.2.22" evidence="1"/>
<dbReference type="AlphaFoldDB" id="A0ABC9BBH4"/>
<dbReference type="EMBL" id="OZ075135">
    <property type="protein sequence ID" value="CAL4998474.1"/>
    <property type="molecule type" value="Genomic_DNA"/>
</dbReference>
<dbReference type="Gene3D" id="3.40.420.10">
    <property type="entry name" value="Ricin (A subunit), domain 1"/>
    <property type="match status" value="1"/>
</dbReference>